<comment type="caution">
    <text evidence="1">The sequence shown here is derived from an EMBL/GenBank/DDBJ whole genome shotgun (WGS) entry which is preliminary data.</text>
</comment>
<gene>
    <name evidence="1" type="ORF">S03H2_36184</name>
</gene>
<accession>X1HJH0</accession>
<sequence>MWTKKVNTYGEICFKGIHTFCPSNKSFIYLKKIINIIYNKKKLYKNNKILKKI</sequence>
<dbReference type="AlphaFoldDB" id="X1HJH0"/>
<evidence type="ECO:0000313" key="1">
    <source>
        <dbReference type="EMBL" id="GAH53949.1"/>
    </source>
</evidence>
<name>X1HJH0_9ZZZZ</name>
<dbReference type="EMBL" id="BARU01022190">
    <property type="protein sequence ID" value="GAH53949.1"/>
    <property type="molecule type" value="Genomic_DNA"/>
</dbReference>
<protein>
    <submittedName>
        <fullName evidence="1">Uncharacterized protein</fullName>
    </submittedName>
</protein>
<proteinExistence type="predicted"/>
<reference evidence="1" key="1">
    <citation type="journal article" date="2014" name="Front. Microbiol.">
        <title>High frequency of phylogenetically diverse reductive dehalogenase-homologous genes in deep subseafloor sedimentary metagenomes.</title>
        <authorList>
            <person name="Kawai M."/>
            <person name="Futagami T."/>
            <person name="Toyoda A."/>
            <person name="Takaki Y."/>
            <person name="Nishi S."/>
            <person name="Hori S."/>
            <person name="Arai W."/>
            <person name="Tsubouchi T."/>
            <person name="Morono Y."/>
            <person name="Uchiyama I."/>
            <person name="Ito T."/>
            <person name="Fujiyama A."/>
            <person name="Inagaki F."/>
            <person name="Takami H."/>
        </authorList>
    </citation>
    <scope>NUCLEOTIDE SEQUENCE</scope>
    <source>
        <strain evidence="1">Expedition CK06-06</strain>
    </source>
</reference>
<organism evidence="1">
    <name type="scientific">marine sediment metagenome</name>
    <dbReference type="NCBI Taxonomy" id="412755"/>
    <lineage>
        <taxon>unclassified sequences</taxon>
        <taxon>metagenomes</taxon>
        <taxon>ecological metagenomes</taxon>
    </lineage>
</organism>